<reference evidence="2 3" key="1">
    <citation type="submission" date="2015-05" db="EMBL/GenBank/DDBJ databases">
        <title>Draft genome sequence of Microvirga vignae strain BR3299, a novel nitrogen fixing bacteria isolated from Brazil semi-aired region.</title>
        <authorList>
            <person name="Zilli J.E."/>
            <person name="Passos S.R."/>
            <person name="Leite J."/>
            <person name="Baldani J.I."/>
            <person name="Xavier G.R."/>
            <person name="Rumjaneck N.G."/>
            <person name="Simoes-Araujo J.L."/>
        </authorList>
    </citation>
    <scope>NUCLEOTIDE SEQUENCE [LARGE SCALE GENOMIC DNA]</scope>
    <source>
        <strain evidence="2 3">BR3299</strain>
    </source>
</reference>
<keyword evidence="1" id="KW-0732">Signal</keyword>
<comment type="caution">
    <text evidence="2">The sequence shown here is derived from an EMBL/GenBank/DDBJ whole genome shotgun (WGS) entry which is preliminary data.</text>
</comment>
<keyword evidence="3" id="KW-1185">Reference proteome</keyword>
<dbReference type="RefSeq" id="WP_047189665.1">
    <property type="nucleotide sequence ID" value="NZ_LCYG01000033.1"/>
</dbReference>
<feature type="chain" id="PRO_5002593036" evidence="1">
    <location>
        <begin position="27"/>
        <end position="76"/>
    </location>
</feature>
<protein>
    <submittedName>
        <fullName evidence="2">Uncharacterized protein</fullName>
    </submittedName>
</protein>
<organism evidence="2 3">
    <name type="scientific">Microvirga vignae</name>
    <dbReference type="NCBI Taxonomy" id="1225564"/>
    <lineage>
        <taxon>Bacteria</taxon>
        <taxon>Pseudomonadati</taxon>
        <taxon>Pseudomonadota</taxon>
        <taxon>Alphaproteobacteria</taxon>
        <taxon>Hyphomicrobiales</taxon>
        <taxon>Methylobacteriaceae</taxon>
        <taxon>Microvirga</taxon>
    </lineage>
</organism>
<evidence type="ECO:0000256" key="1">
    <source>
        <dbReference type="SAM" id="SignalP"/>
    </source>
</evidence>
<dbReference type="Proteomes" id="UP000035489">
    <property type="component" value="Unassembled WGS sequence"/>
</dbReference>
<gene>
    <name evidence="2" type="ORF">AA309_14090</name>
</gene>
<evidence type="ECO:0000313" key="2">
    <source>
        <dbReference type="EMBL" id="KLK92463.1"/>
    </source>
</evidence>
<evidence type="ECO:0000313" key="3">
    <source>
        <dbReference type="Proteomes" id="UP000035489"/>
    </source>
</evidence>
<sequence>MITKALLVTVTAIVTALYLSAFRVQAANESPLVTMEWLERNLGDPKHCEPIRIGPDLAKKPTEVYGQTQRLKVSAA</sequence>
<dbReference type="AlphaFoldDB" id="A0A0H1RB81"/>
<feature type="signal peptide" evidence="1">
    <location>
        <begin position="1"/>
        <end position="26"/>
    </location>
</feature>
<accession>A0A0H1RB81</accession>
<dbReference type="PATRIC" id="fig|1225564.3.peg.3682"/>
<dbReference type="OrthoDB" id="9815890at2"/>
<name>A0A0H1RB81_9HYPH</name>
<dbReference type="EMBL" id="LCYG01000033">
    <property type="protein sequence ID" value="KLK92463.1"/>
    <property type="molecule type" value="Genomic_DNA"/>
</dbReference>
<proteinExistence type="predicted"/>